<dbReference type="PANTHER" id="PTHR42919:SF20">
    <property type="entry name" value="GCN5-RELATED N-ACETYLTRANSFERASE 10, CHLOROPLASTIC"/>
    <property type="match status" value="1"/>
</dbReference>
<sequence>MMSNLVVAPSHRRRGIGTRLLREVEASASSWGFDEMILMVDVDNESARDFYDGAGYRVVAEDNEAERPGGTIFSRVRWLRTTRVCMRKDGLPERLAEELQPRPARRESRPADLG</sequence>
<feature type="domain" description="N-acetyltransferase" evidence="2">
    <location>
        <begin position="1"/>
        <end position="83"/>
    </location>
</feature>
<gene>
    <name evidence="3" type="ORF">CPOL0286_LOCUS17543</name>
</gene>
<dbReference type="InterPro" id="IPR016181">
    <property type="entry name" value="Acyl_CoA_acyltransferase"/>
</dbReference>
<dbReference type="SUPFAM" id="SSF55729">
    <property type="entry name" value="Acyl-CoA N-acyltransferases (Nat)"/>
    <property type="match status" value="1"/>
</dbReference>
<dbReference type="AlphaFoldDB" id="A0A7S4JM75"/>
<dbReference type="PANTHER" id="PTHR42919">
    <property type="entry name" value="N-ALPHA-ACETYLTRANSFERASE"/>
    <property type="match status" value="1"/>
</dbReference>
<dbReference type="InterPro" id="IPR051556">
    <property type="entry name" value="N-term/lysine_N-AcTrnsfr"/>
</dbReference>
<dbReference type="PROSITE" id="PS51186">
    <property type="entry name" value="GNAT"/>
    <property type="match status" value="1"/>
</dbReference>
<dbReference type="Gene3D" id="3.40.630.30">
    <property type="match status" value="1"/>
</dbReference>
<feature type="region of interest" description="Disordered" evidence="1">
    <location>
        <begin position="91"/>
        <end position="114"/>
    </location>
</feature>
<evidence type="ECO:0000256" key="1">
    <source>
        <dbReference type="SAM" id="MobiDB-lite"/>
    </source>
</evidence>
<dbReference type="CDD" id="cd04301">
    <property type="entry name" value="NAT_SF"/>
    <property type="match status" value="1"/>
</dbReference>
<dbReference type="Pfam" id="PF00583">
    <property type="entry name" value="Acetyltransf_1"/>
    <property type="match status" value="1"/>
</dbReference>
<dbReference type="GO" id="GO:0008080">
    <property type="term" value="F:N-acetyltransferase activity"/>
    <property type="evidence" value="ECO:0007669"/>
    <property type="project" value="TreeGrafter"/>
</dbReference>
<name>A0A7S4JM75_9EUKA</name>
<evidence type="ECO:0000259" key="2">
    <source>
        <dbReference type="PROSITE" id="PS51186"/>
    </source>
</evidence>
<protein>
    <recommendedName>
        <fullName evidence="2">N-acetyltransferase domain-containing protein</fullName>
    </recommendedName>
</protein>
<evidence type="ECO:0000313" key="3">
    <source>
        <dbReference type="EMBL" id="CAE2267258.1"/>
    </source>
</evidence>
<dbReference type="GO" id="GO:0031415">
    <property type="term" value="C:NatA complex"/>
    <property type="evidence" value="ECO:0007669"/>
    <property type="project" value="TreeGrafter"/>
</dbReference>
<proteinExistence type="predicted"/>
<dbReference type="EMBL" id="HBKO01038382">
    <property type="protein sequence ID" value="CAE2267258.1"/>
    <property type="molecule type" value="Transcribed_RNA"/>
</dbReference>
<organism evidence="3">
    <name type="scientific">Prymnesium polylepis</name>
    <dbReference type="NCBI Taxonomy" id="72548"/>
    <lineage>
        <taxon>Eukaryota</taxon>
        <taxon>Haptista</taxon>
        <taxon>Haptophyta</taxon>
        <taxon>Prymnesiophyceae</taxon>
        <taxon>Prymnesiales</taxon>
        <taxon>Prymnesiaceae</taxon>
        <taxon>Prymnesium</taxon>
    </lineage>
</organism>
<reference evidence="3" key="1">
    <citation type="submission" date="2021-01" db="EMBL/GenBank/DDBJ databases">
        <authorList>
            <person name="Corre E."/>
            <person name="Pelletier E."/>
            <person name="Niang G."/>
            <person name="Scheremetjew M."/>
            <person name="Finn R."/>
            <person name="Kale V."/>
            <person name="Holt S."/>
            <person name="Cochrane G."/>
            <person name="Meng A."/>
            <person name="Brown T."/>
            <person name="Cohen L."/>
        </authorList>
    </citation>
    <scope>NUCLEOTIDE SEQUENCE</scope>
    <source>
        <strain evidence="3">UIO037</strain>
    </source>
</reference>
<accession>A0A7S4JM75</accession>
<dbReference type="InterPro" id="IPR000182">
    <property type="entry name" value="GNAT_dom"/>
</dbReference>
<dbReference type="GO" id="GO:0007064">
    <property type="term" value="P:mitotic sister chromatid cohesion"/>
    <property type="evidence" value="ECO:0007669"/>
    <property type="project" value="TreeGrafter"/>
</dbReference>